<evidence type="ECO:0000313" key="1">
    <source>
        <dbReference type="EMBL" id="KAK3494200.1"/>
    </source>
</evidence>
<accession>A0AAJ0I9J4</accession>
<reference evidence="1 2" key="1">
    <citation type="journal article" date="2023" name="Mol. Phylogenet. Evol.">
        <title>Genome-scale phylogeny and comparative genomics of the fungal order Sordariales.</title>
        <authorList>
            <person name="Hensen N."/>
            <person name="Bonometti L."/>
            <person name="Westerberg I."/>
            <person name="Brannstrom I.O."/>
            <person name="Guillou S."/>
            <person name="Cros-Aarteil S."/>
            <person name="Calhoun S."/>
            <person name="Haridas S."/>
            <person name="Kuo A."/>
            <person name="Mondo S."/>
            <person name="Pangilinan J."/>
            <person name="Riley R."/>
            <person name="LaButti K."/>
            <person name="Andreopoulos B."/>
            <person name="Lipzen A."/>
            <person name="Chen C."/>
            <person name="Yan M."/>
            <person name="Daum C."/>
            <person name="Ng V."/>
            <person name="Clum A."/>
            <person name="Steindorff A."/>
            <person name="Ohm R.A."/>
            <person name="Martin F."/>
            <person name="Silar P."/>
            <person name="Natvig D.O."/>
            <person name="Lalanne C."/>
            <person name="Gautier V."/>
            <person name="Ament-Velasquez S.L."/>
            <person name="Kruys A."/>
            <person name="Hutchinson M.I."/>
            <person name="Powell A.J."/>
            <person name="Barry K."/>
            <person name="Miller A.N."/>
            <person name="Grigoriev I.V."/>
            <person name="Debuchy R."/>
            <person name="Gladieux P."/>
            <person name="Hiltunen Thoren M."/>
            <person name="Johannesson H."/>
        </authorList>
    </citation>
    <scope>NUCLEOTIDE SEQUENCE [LARGE SCALE GENOMIC DNA]</scope>
    <source>
        <strain evidence="1 2">FGSC 10403</strain>
    </source>
</reference>
<comment type="caution">
    <text evidence="1">The sequence shown here is derived from an EMBL/GenBank/DDBJ whole genome shotgun (WGS) entry which is preliminary data.</text>
</comment>
<dbReference type="RefSeq" id="XP_062693629.1">
    <property type="nucleotide sequence ID" value="XM_062840045.1"/>
</dbReference>
<evidence type="ECO:0000313" key="2">
    <source>
        <dbReference type="Proteomes" id="UP001285908"/>
    </source>
</evidence>
<organism evidence="1 2">
    <name type="scientific">Neurospora hispaniola</name>
    <dbReference type="NCBI Taxonomy" id="588809"/>
    <lineage>
        <taxon>Eukaryota</taxon>
        <taxon>Fungi</taxon>
        <taxon>Dikarya</taxon>
        <taxon>Ascomycota</taxon>
        <taxon>Pezizomycotina</taxon>
        <taxon>Sordariomycetes</taxon>
        <taxon>Sordariomycetidae</taxon>
        <taxon>Sordariales</taxon>
        <taxon>Sordariaceae</taxon>
        <taxon>Neurospora</taxon>
    </lineage>
</organism>
<keyword evidence="2" id="KW-1185">Reference proteome</keyword>
<dbReference type="Proteomes" id="UP001285908">
    <property type="component" value="Unassembled WGS sequence"/>
</dbReference>
<sequence length="152" mass="17463">MPGYNRKWNPEEDDWPARSITFERLTERLDRKLPKHAEPTAIHREQVMGTDEYPVPSTHWIWNWQGKSISLNTVKGVEKICREEAERIGFKCVIIRSGVHAKTNQYAEDGTVLTEYNARTGTYTNVVADDDPHITVYMGFGLDQLMVLAPNT</sequence>
<name>A0AAJ0I9J4_9PEZI</name>
<dbReference type="AlphaFoldDB" id="A0AAJ0I9J4"/>
<dbReference type="EMBL" id="JAULSX010000003">
    <property type="protein sequence ID" value="KAK3494200.1"/>
    <property type="molecule type" value="Genomic_DNA"/>
</dbReference>
<gene>
    <name evidence="1" type="ORF">B0T23DRAFT_427239</name>
</gene>
<proteinExistence type="predicted"/>
<protein>
    <submittedName>
        <fullName evidence="1">Uncharacterized protein</fullName>
    </submittedName>
</protein>
<dbReference type="GeneID" id="87877667"/>